<evidence type="ECO:0000313" key="1">
    <source>
        <dbReference type="EMBL" id="RKP54207.1"/>
    </source>
</evidence>
<keyword evidence="2" id="KW-1185">Reference proteome</keyword>
<name>A0A494Y199_9BACL</name>
<organism evidence="1 2">
    <name type="scientific">Cohnella endophytica</name>
    <dbReference type="NCBI Taxonomy" id="2419778"/>
    <lineage>
        <taxon>Bacteria</taxon>
        <taxon>Bacillati</taxon>
        <taxon>Bacillota</taxon>
        <taxon>Bacilli</taxon>
        <taxon>Bacillales</taxon>
        <taxon>Paenibacillaceae</taxon>
        <taxon>Cohnella</taxon>
    </lineage>
</organism>
<dbReference type="AlphaFoldDB" id="A0A494Y199"/>
<protein>
    <recommendedName>
        <fullName evidence="3">Hydrolase</fullName>
    </recommendedName>
</protein>
<accession>A0A494Y199</accession>
<sequence>MEHNDREDSNRKTYYVAVGARQVLEDREAAAFEFAIQANDDEVHQLQELFEEIQDSDEDNAFHFSGNPMVSDDPEDETFIALLQDIYGMLYRLGTPETKKHIEDMNILQ</sequence>
<evidence type="ECO:0008006" key="3">
    <source>
        <dbReference type="Google" id="ProtNLM"/>
    </source>
</evidence>
<evidence type="ECO:0000313" key="2">
    <source>
        <dbReference type="Proteomes" id="UP000282076"/>
    </source>
</evidence>
<dbReference type="Proteomes" id="UP000282076">
    <property type="component" value="Unassembled WGS sequence"/>
</dbReference>
<dbReference type="OrthoDB" id="2706506at2"/>
<comment type="caution">
    <text evidence="1">The sequence shown here is derived from an EMBL/GenBank/DDBJ whole genome shotgun (WGS) entry which is preliminary data.</text>
</comment>
<gene>
    <name evidence="1" type="ORF">D7Z26_12610</name>
</gene>
<dbReference type="EMBL" id="RBZM01000005">
    <property type="protein sequence ID" value="RKP54207.1"/>
    <property type="molecule type" value="Genomic_DNA"/>
</dbReference>
<proteinExistence type="predicted"/>
<dbReference type="RefSeq" id="WP_120977313.1">
    <property type="nucleotide sequence ID" value="NZ_RBZM01000005.1"/>
</dbReference>
<reference evidence="1 2" key="1">
    <citation type="submission" date="2018-10" db="EMBL/GenBank/DDBJ databases">
        <title>Cohnella sp. M2MS4P-1, whole genome shotgun sequence.</title>
        <authorList>
            <person name="Tuo L."/>
        </authorList>
    </citation>
    <scope>NUCLEOTIDE SEQUENCE [LARGE SCALE GENOMIC DNA]</scope>
    <source>
        <strain evidence="1 2">M2MS4P-1</strain>
    </source>
</reference>